<evidence type="ECO:0000313" key="14">
    <source>
        <dbReference type="Proteomes" id="UP000515160"/>
    </source>
</evidence>
<feature type="transmembrane region" description="Helical" evidence="13">
    <location>
        <begin position="41"/>
        <end position="63"/>
    </location>
</feature>
<evidence type="ECO:0000256" key="5">
    <source>
        <dbReference type="ARBA" id="ARBA00022692"/>
    </source>
</evidence>
<keyword evidence="6 13" id="KW-1133">Transmembrane helix</keyword>
<evidence type="ECO:0000256" key="2">
    <source>
        <dbReference type="ARBA" id="ARBA00007193"/>
    </source>
</evidence>
<evidence type="ECO:0000256" key="7">
    <source>
        <dbReference type="ARBA" id="ARBA00023053"/>
    </source>
</evidence>
<dbReference type="Pfam" id="PF00858">
    <property type="entry name" value="ASC"/>
    <property type="match status" value="1"/>
</dbReference>
<accession>A0A6P8W2Z9</accession>
<evidence type="ECO:0000256" key="10">
    <source>
        <dbReference type="ARBA" id="ARBA00023201"/>
    </source>
</evidence>
<evidence type="ECO:0000256" key="4">
    <source>
        <dbReference type="ARBA" id="ARBA00022461"/>
    </source>
</evidence>
<evidence type="ECO:0000256" key="11">
    <source>
        <dbReference type="ARBA" id="ARBA00023303"/>
    </source>
</evidence>
<dbReference type="AlphaFoldDB" id="A0A6P8W2Z9"/>
<protein>
    <submittedName>
        <fullName evidence="15">Sodium channel protein Nach</fullName>
    </submittedName>
</protein>
<keyword evidence="7" id="KW-0915">Sodium</keyword>
<dbReference type="Proteomes" id="UP000515160">
    <property type="component" value="Chromosome 2L"/>
</dbReference>
<keyword evidence="11 12" id="KW-0407">Ion channel</keyword>
<keyword evidence="8 12" id="KW-0406">Ion transport</keyword>
<proteinExistence type="inferred from homology"/>
<keyword evidence="9 13" id="KW-0472">Membrane</keyword>
<gene>
    <name evidence="15" type="primary">LOC117563702</name>
</gene>
<dbReference type="OrthoDB" id="6436100at2759"/>
<dbReference type="InterPro" id="IPR001873">
    <property type="entry name" value="ENaC"/>
</dbReference>
<keyword evidence="4 12" id="KW-0894">Sodium channel</keyword>
<evidence type="ECO:0000256" key="13">
    <source>
        <dbReference type="SAM" id="Phobius"/>
    </source>
</evidence>
<dbReference type="GO" id="GO:0005886">
    <property type="term" value="C:plasma membrane"/>
    <property type="evidence" value="ECO:0007669"/>
    <property type="project" value="TreeGrafter"/>
</dbReference>
<keyword evidence="5 12" id="KW-0812">Transmembrane</keyword>
<reference evidence="15" key="1">
    <citation type="submission" date="2025-08" db="UniProtKB">
        <authorList>
            <consortium name="RefSeq"/>
        </authorList>
    </citation>
    <scope>IDENTIFICATION</scope>
    <source>
        <strain evidence="15">15112-1751.03</strain>
        <tissue evidence="15">Whole Adult</tissue>
    </source>
</reference>
<evidence type="ECO:0000256" key="9">
    <source>
        <dbReference type="ARBA" id="ARBA00023136"/>
    </source>
</evidence>
<name>A0A6P8W2Z9_DROAB</name>
<dbReference type="GeneID" id="117563702"/>
<evidence type="ECO:0000256" key="8">
    <source>
        <dbReference type="ARBA" id="ARBA00023065"/>
    </source>
</evidence>
<feature type="transmembrane region" description="Helical" evidence="13">
    <location>
        <begin position="501"/>
        <end position="523"/>
    </location>
</feature>
<sequence>MVQLAEGESESRRLFRDFLRNSYISGLQPFLFETSVRYAKALWLTFLAVIVVSTHIVIVNLTLEYIVQPTEIHMSPNQVHVANSPFPAVAICSSNMISKRQMQTYAAKIYLHQSTHNPQPSGNSSFYSPIESPQLEVLARRLLLLANFYLHAHDESQLDVDELGQLHRLLSSYHNGSDYSVHDILRELSPDCGDLVLRGIIYGAPVNTSQLFIKRTTSSGVCCIFNYRRPSDSQYPWKRALEDAELYALPHVMFESNSILNGIQFVLQDTTKDDYTMTYFSNTAFRLQLFPKDDYATIQSNTNGAILVDHETIVEIPIQPKFFDSSAAVRGVTPETRRCYFSEEGKKILNQSYYSMDECLLRCRIDSMLQHCGCVSSPLAGSVMNITYCTLLDLPCLMKWKRVWFSYTEFPYVHQDNEEIETGIDQCKHCLPTCNGVDFEIVSNVAPLRRTYNSSGYFHGLLKGLTNDRPLSIIKLFFRLRFAQATEMDMVGDWVVLLNRFGGILSLMYGFSIISYIEILYYLTGKWFVYYYRACSNKMKGAKTDANVYTFHWNELQPRAAARSVRKP</sequence>
<evidence type="ECO:0000256" key="12">
    <source>
        <dbReference type="RuleBase" id="RU000679"/>
    </source>
</evidence>
<keyword evidence="3 12" id="KW-0813">Transport</keyword>
<evidence type="ECO:0000256" key="3">
    <source>
        <dbReference type="ARBA" id="ARBA00022448"/>
    </source>
</evidence>
<keyword evidence="14" id="KW-1185">Reference proteome</keyword>
<keyword evidence="10 12" id="KW-0739">Sodium transport</keyword>
<comment type="similarity">
    <text evidence="2 12">Belongs to the amiloride-sensitive sodium channel (TC 1.A.6) family.</text>
</comment>
<evidence type="ECO:0000256" key="1">
    <source>
        <dbReference type="ARBA" id="ARBA00004141"/>
    </source>
</evidence>
<comment type="subcellular location">
    <subcellularLocation>
        <location evidence="1">Membrane</location>
        <topology evidence="1">Multi-pass membrane protein</topology>
    </subcellularLocation>
</comment>
<dbReference type="RefSeq" id="XP_034098036.1">
    <property type="nucleotide sequence ID" value="XM_034242145.2"/>
</dbReference>
<evidence type="ECO:0000256" key="6">
    <source>
        <dbReference type="ARBA" id="ARBA00022989"/>
    </source>
</evidence>
<dbReference type="PANTHER" id="PTHR11690:SF253">
    <property type="entry name" value="PICKPOCKET 18-RELATED"/>
    <property type="match status" value="1"/>
</dbReference>
<dbReference type="GO" id="GO:0015280">
    <property type="term" value="F:ligand-gated sodium channel activity"/>
    <property type="evidence" value="ECO:0007669"/>
    <property type="project" value="TreeGrafter"/>
</dbReference>
<dbReference type="PANTHER" id="PTHR11690">
    <property type="entry name" value="AMILORIDE-SENSITIVE SODIUM CHANNEL-RELATED"/>
    <property type="match status" value="1"/>
</dbReference>
<organism evidence="14 15">
    <name type="scientific">Drosophila albomicans</name>
    <name type="common">Fruit fly</name>
    <dbReference type="NCBI Taxonomy" id="7291"/>
    <lineage>
        <taxon>Eukaryota</taxon>
        <taxon>Metazoa</taxon>
        <taxon>Ecdysozoa</taxon>
        <taxon>Arthropoda</taxon>
        <taxon>Hexapoda</taxon>
        <taxon>Insecta</taxon>
        <taxon>Pterygota</taxon>
        <taxon>Neoptera</taxon>
        <taxon>Endopterygota</taxon>
        <taxon>Diptera</taxon>
        <taxon>Brachycera</taxon>
        <taxon>Muscomorpha</taxon>
        <taxon>Ephydroidea</taxon>
        <taxon>Drosophilidae</taxon>
        <taxon>Drosophila</taxon>
    </lineage>
</organism>
<evidence type="ECO:0000313" key="15">
    <source>
        <dbReference type="RefSeq" id="XP_034098036.1"/>
    </source>
</evidence>